<dbReference type="InterPro" id="IPR039422">
    <property type="entry name" value="MarR/SlyA-like"/>
</dbReference>
<dbReference type="Proteomes" id="UP001550378">
    <property type="component" value="Unassembled WGS sequence"/>
</dbReference>
<dbReference type="SMART" id="SM00347">
    <property type="entry name" value="HTH_MARR"/>
    <property type="match status" value="1"/>
</dbReference>
<accession>A0ABV2W6W8</accession>
<dbReference type="InterPro" id="IPR036388">
    <property type="entry name" value="WH-like_DNA-bd_sf"/>
</dbReference>
<dbReference type="PANTHER" id="PTHR33164">
    <property type="entry name" value="TRANSCRIPTIONAL REGULATOR, MARR FAMILY"/>
    <property type="match status" value="1"/>
</dbReference>
<proteinExistence type="predicted"/>
<dbReference type="RefSeq" id="WP_064070689.1">
    <property type="nucleotide sequence ID" value="NZ_JBEXZM010000027.1"/>
</dbReference>
<name>A0ABV2W6W8_9ACTN</name>
<feature type="domain" description="HTH marR-type" evidence="1">
    <location>
        <begin position="15"/>
        <end position="147"/>
    </location>
</feature>
<dbReference type="InterPro" id="IPR036390">
    <property type="entry name" value="WH_DNA-bd_sf"/>
</dbReference>
<keyword evidence="3" id="KW-1185">Reference proteome</keyword>
<dbReference type="EMBL" id="JBEXZR010000015">
    <property type="protein sequence ID" value="MEU0709295.1"/>
    <property type="molecule type" value="Genomic_DNA"/>
</dbReference>
<dbReference type="Gene3D" id="1.10.10.10">
    <property type="entry name" value="Winged helix-like DNA-binding domain superfamily/Winged helix DNA-binding domain"/>
    <property type="match status" value="1"/>
</dbReference>
<evidence type="ECO:0000313" key="3">
    <source>
        <dbReference type="Proteomes" id="UP001550378"/>
    </source>
</evidence>
<dbReference type="InterPro" id="IPR000835">
    <property type="entry name" value="HTH_MarR-typ"/>
</dbReference>
<dbReference type="PROSITE" id="PS50995">
    <property type="entry name" value="HTH_MARR_2"/>
    <property type="match status" value="1"/>
</dbReference>
<gene>
    <name evidence="2" type="ORF">ABZ508_18220</name>
</gene>
<protein>
    <submittedName>
        <fullName evidence="2">MarR family transcriptional regulator</fullName>
    </submittedName>
</protein>
<sequence length="158" mass="17018">MPAPDPSAQDISDVATGLAAVLPVLQRALDRRLAGDFPHPRPPEGQLALLRLVGERDGITVREAADALLMKPNNVSALVSRMTEDGMLERRPDPADKRVAHLHLTAEARRRLTAVQELFDGYVTEALHALTDGERDALGSALGALHGLARHLHPATAR</sequence>
<dbReference type="PANTHER" id="PTHR33164:SF103">
    <property type="entry name" value="REGULATORY PROTEIN MARR"/>
    <property type="match status" value="1"/>
</dbReference>
<reference evidence="2 3" key="1">
    <citation type="submission" date="2024-06" db="EMBL/GenBank/DDBJ databases">
        <title>The Natural Products Discovery Center: Release of the First 8490 Sequenced Strains for Exploring Actinobacteria Biosynthetic Diversity.</title>
        <authorList>
            <person name="Kalkreuter E."/>
            <person name="Kautsar S.A."/>
            <person name="Yang D."/>
            <person name="Bader C.D."/>
            <person name="Teijaro C.N."/>
            <person name="Fluegel L."/>
            <person name="Davis C.M."/>
            <person name="Simpson J.R."/>
            <person name="Lauterbach L."/>
            <person name="Steele A.D."/>
            <person name="Gui C."/>
            <person name="Meng S."/>
            <person name="Li G."/>
            <person name="Viehrig K."/>
            <person name="Ye F."/>
            <person name="Su P."/>
            <person name="Kiefer A.F."/>
            <person name="Nichols A."/>
            <person name="Cepeda A.J."/>
            <person name="Yan W."/>
            <person name="Fan B."/>
            <person name="Jiang Y."/>
            <person name="Adhikari A."/>
            <person name="Zheng C.-J."/>
            <person name="Schuster L."/>
            <person name="Cowan T.M."/>
            <person name="Smanski M.J."/>
            <person name="Chevrette M.G."/>
            <person name="De Carvalho L.P.S."/>
            <person name="Shen B."/>
        </authorList>
    </citation>
    <scope>NUCLEOTIDE SEQUENCE [LARGE SCALE GENOMIC DNA]</scope>
    <source>
        <strain evidence="2 3">NPDC006337</strain>
    </source>
</reference>
<dbReference type="SUPFAM" id="SSF46785">
    <property type="entry name" value="Winged helix' DNA-binding domain"/>
    <property type="match status" value="1"/>
</dbReference>
<evidence type="ECO:0000259" key="1">
    <source>
        <dbReference type="PROSITE" id="PS50995"/>
    </source>
</evidence>
<evidence type="ECO:0000313" key="2">
    <source>
        <dbReference type="EMBL" id="MEU0709295.1"/>
    </source>
</evidence>
<comment type="caution">
    <text evidence="2">The sequence shown here is derived from an EMBL/GenBank/DDBJ whole genome shotgun (WGS) entry which is preliminary data.</text>
</comment>
<dbReference type="Pfam" id="PF12802">
    <property type="entry name" value="MarR_2"/>
    <property type="match status" value="1"/>
</dbReference>
<organism evidence="2 3">
    <name type="scientific">Streptomyces lavendulocolor</name>
    <dbReference type="NCBI Taxonomy" id="67316"/>
    <lineage>
        <taxon>Bacteria</taxon>
        <taxon>Bacillati</taxon>
        <taxon>Actinomycetota</taxon>
        <taxon>Actinomycetes</taxon>
        <taxon>Kitasatosporales</taxon>
        <taxon>Streptomycetaceae</taxon>
        <taxon>Streptomyces</taxon>
    </lineage>
</organism>